<protein>
    <recommendedName>
        <fullName evidence="4">Carbohydrate kinase PfkB domain-containing protein</fullName>
    </recommendedName>
</protein>
<evidence type="ECO:0000256" key="1">
    <source>
        <dbReference type="ARBA" id="ARBA00022679"/>
    </source>
</evidence>
<proteinExistence type="predicted"/>
<reference evidence="5" key="1">
    <citation type="submission" date="2017-02" db="EMBL/GenBank/DDBJ databases">
        <authorList>
            <person name="Regsiter A."/>
            <person name="William W."/>
        </authorList>
    </citation>
    <scope>NUCLEOTIDE SEQUENCE</scope>
    <source>
        <strain evidence="5">Bib</strain>
    </source>
</reference>
<organism evidence="5">
    <name type="scientific">uncultured spirochete</name>
    <dbReference type="NCBI Taxonomy" id="156406"/>
    <lineage>
        <taxon>Bacteria</taxon>
        <taxon>Pseudomonadati</taxon>
        <taxon>Spirochaetota</taxon>
        <taxon>Spirochaetia</taxon>
        <taxon>Spirochaetales</taxon>
        <taxon>environmental samples</taxon>
    </lineage>
</organism>
<dbReference type="GO" id="GO:0016798">
    <property type="term" value="F:hydrolase activity, acting on glycosyl bonds"/>
    <property type="evidence" value="ECO:0007669"/>
    <property type="project" value="TreeGrafter"/>
</dbReference>
<dbReference type="InterPro" id="IPR029056">
    <property type="entry name" value="Ribokinase-like"/>
</dbReference>
<dbReference type="GO" id="GO:0005737">
    <property type="term" value="C:cytoplasm"/>
    <property type="evidence" value="ECO:0007669"/>
    <property type="project" value="TreeGrafter"/>
</dbReference>
<evidence type="ECO:0000256" key="2">
    <source>
        <dbReference type="ARBA" id="ARBA00022723"/>
    </source>
</evidence>
<dbReference type="PROSITE" id="PS00583">
    <property type="entry name" value="PFKB_KINASES_1"/>
    <property type="match status" value="1"/>
</dbReference>
<dbReference type="InterPro" id="IPR011611">
    <property type="entry name" value="PfkB_dom"/>
</dbReference>
<evidence type="ECO:0000259" key="4">
    <source>
        <dbReference type="Pfam" id="PF00294"/>
    </source>
</evidence>
<dbReference type="InterPro" id="IPR002173">
    <property type="entry name" value="Carboh/pur_kinase_PfkB_CS"/>
</dbReference>
<dbReference type="Gene3D" id="3.40.1190.20">
    <property type="match status" value="2"/>
</dbReference>
<dbReference type="GO" id="GO:0004730">
    <property type="term" value="F:pseudouridylate synthase activity"/>
    <property type="evidence" value="ECO:0007669"/>
    <property type="project" value="TreeGrafter"/>
</dbReference>
<dbReference type="AlphaFoldDB" id="A0A3P3XHB3"/>
<keyword evidence="3" id="KW-0418">Kinase</keyword>
<dbReference type="Pfam" id="PF00294">
    <property type="entry name" value="PfkB"/>
    <property type="match status" value="2"/>
</dbReference>
<feature type="domain" description="Carbohydrate kinase PfkB" evidence="4">
    <location>
        <begin position="219"/>
        <end position="326"/>
    </location>
</feature>
<keyword evidence="1" id="KW-0808">Transferase</keyword>
<feature type="domain" description="Carbohydrate kinase PfkB" evidence="4">
    <location>
        <begin position="11"/>
        <end position="176"/>
    </location>
</feature>
<dbReference type="PANTHER" id="PTHR42909">
    <property type="entry name" value="ZGC:136858"/>
    <property type="match status" value="1"/>
</dbReference>
<evidence type="ECO:0000313" key="5">
    <source>
        <dbReference type="EMBL" id="SLM10571.1"/>
    </source>
</evidence>
<accession>A0A3P3XHB3</accession>
<dbReference type="EMBL" id="FWDM01000007">
    <property type="protein sequence ID" value="SLM10571.1"/>
    <property type="molecule type" value="Genomic_DNA"/>
</dbReference>
<sequence length="403" mass="43625">MHRIEESSEPYCVVIGGINIDIQGFCNAAHIEKDSNPGVITRSLGGVGRNIAENLVRLGVRTELITVLGNSPAWEALISRIEHLGIGVSHSPRLADVPLPMYLCILERDGGLVSAVADMRAIERLQIEHLENQDSLLRKAACIIIDGNLPKACIEWIAQQYHAANSQNKKTIPAALSSTERENVFVSRDFADPAGKDQNGDRGFQNANVQSQIAVSQHPILIADPVSSSKAVKFRDCFGLFDIAKPNLAEASTIANFGPTATPSQIIAALKAKSILPNELYLSLGEKGMLVIEDDSIHEISLPASNLRPPAANRSGAGDAACAALAWVSIRSMFSERLKNGQFSNLRPSAKAKFALSAALLASASKRPVNPKLDPRMLCEKIKFWYPELSDLVEYMMQNGGII</sequence>
<gene>
    <name evidence="5" type="ORF">SPIROBIBN47_150054</name>
</gene>
<dbReference type="PANTHER" id="PTHR42909:SF1">
    <property type="entry name" value="CARBOHYDRATE KINASE PFKB DOMAIN-CONTAINING PROTEIN"/>
    <property type="match status" value="1"/>
</dbReference>
<evidence type="ECO:0000256" key="3">
    <source>
        <dbReference type="ARBA" id="ARBA00022777"/>
    </source>
</evidence>
<dbReference type="GO" id="GO:0016301">
    <property type="term" value="F:kinase activity"/>
    <property type="evidence" value="ECO:0007669"/>
    <property type="project" value="UniProtKB-KW"/>
</dbReference>
<dbReference type="GO" id="GO:0046872">
    <property type="term" value="F:metal ion binding"/>
    <property type="evidence" value="ECO:0007669"/>
    <property type="project" value="UniProtKB-KW"/>
</dbReference>
<keyword evidence="2" id="KW-0479">Metal-binding</keyword>
<dbReference type="SUPFAM" id="SSF53613">
    <property type="entry name" value="Ribokinase-like"/>
    <property type="match status" value="1"/>
</dbReference>
<name>A0A3P3XHB3_9SPIR</name>